<reference evidence="1" key="1">
    <citation type="journal article" date="2007" name="Nat. Immunol.">
        <title>Evolution and diversification of lamprey antigen receptors: evidence for involvement of an AID-APOBEC family cytosine deaminase.</title>
        <authorList>
            <person name="Rogozin I.B."/>
            <person name="Iyer L.M."/>
            <person name="Liang L."/>
            <person name="Glazko G.V."/>
            <person name="Liston V.G."/>
            <person name="Pavlov Y.I."/>
            <person name="Aravind L."/>
            <person name="Pancer Z."/>
        </authorList>
    </citation>
    <scope>NUCLEOTIDE SEQUENCE</scope>
</reference>
<dbReference type="Ensembl" id="ENSPMAT00000011197.1">
    <property type="protein sequence ID" value="ENSPMAP00000011151.1"/>
    <property type="gene ID" value="ENSPMAG00000010170.1"/>
</dbReference>
<proteinExistence type="predicted"/>
<protein>
    <submittedName>
        <fullName evidence="1">Variable lymphocyte receptor B cassette</fullName>
    </submittedName>
</protein>
<reference evidence="1" key="2">
    <citation type="submission" date="2007-03" db="EMBL/GenBank/DDBJ databases">
        <authorList>
            <person name="Mardis E.R."/>
        </authorList>
    </citation>
    <scope>NUCLEOTIDE SEQUENCE</scope>
</reference>
<keyword evidence="1" id="KW-0675">Receptor</keyword>
<dbReference type="AlphaFoldDB" id="A5HHM3"/>
<evidence type="ECO:0000313" key="2">
    <source>
        <dbReference type="Ensembl" id="ENSPMAP00000011151.1"/>
    </source>
</evidence>
<evidence type="ECO:0000313" key="1">
    <source>
        <dbReference type="EMBL" id="ABO85828.1"/>
    </source>
</evidence>
<accession>A5HHM3</accession>
<reference evidence="2" key="4">
    <citation type="submission" date="2025-05" db="UniProtKB">
        <authorList>
            <consortium name="Ensembl"/>
        </authorList>
    </citation>
    <scope>IDENTIFICATION</scope>
</reference>
<organism evidence="1">
    <name type="scientific">Petromyzon marinus</name>
    <name type="common">Sea lamprey</name>
    <dbReference type="NCBI Taxonomy" id="7757"/>
    <lineage>
        <taxon>Eukaryota</taxon>
        <taxon>Metazoa</taxon>
        <taxon>Chordata</taxon>
        <taxon>Craniata</taxon>
        <taxon>Vertebrata</taxon>
        <taxon>Cyclostomata</taxon>
        <taxon>Hyperoartia</taxon>
        <taxon>Petromyzontiformes</taxon>
        <taxon>Petromyzontidae</taxon>
        <taxon>Petromyzon</taxon>
    </lineage>
</organism>
<reference evidence="1" key="3">
    <citation type="submission" date="2007-03" db="EMBL/GenBank/DDBJ databases">
        <authorList>
            <person name="Rogozin I.B."/>
            <person name="Iyer L.M."/>
            <person name="Liang L."/>
            <person name="Glazko G.V."/>
            <person name="Liston V.G."/>
            <person name="Pavlov Y.I."/>
            <person name="Pancer Z."/>
        </authorList>
    </citation>
    <scope>NUCLEOTIDE SEQUENCE</scope>
</reference>
<name>A5HHM3_PETMA</name>
<dbReference type="HOGENOM" id="CLU_3408096_0_0_1"/>
<feature type="non-terminal residue" evidence="1">
    <location>
        <position position="1"/>
    </location>
</feature>
<sequence length="30" mass="3198">KEGSLTHVSGLLELHLDSNQLTRVPPGLAD</sequence>
<dbReference type="EMBL" id="EF529129">
    <property type="protein sequence ID" value="ABO85828.1"/>
    <property type="molecule type" value="Genomic_DNA"/>
</dbReference>
<feature type="non-terminal residue" evidence="1">
    <location>
        <position position="30"/>
    </location>
</feature>